<evidence type="ECO:0000313" key="2">
    <source>
        <dbReference type="Proteomes" id="UP001341135"/>
    </source>
</evidence>
<evidence type="ECO:0000313" key="1">
    <source>
        <dbReference type="EMBL" id="BES82741.1"/>
    </source>
</evidence>
<name>A0ABM8J103_9CREN</name>
<reference evidence="1 2" key="1">
    <citation type="submission" date="2023-09" db="EMBL/GenBank/DDBJ databases">
        <title>Pyrofollis japonicus gen. nov. sp. nov., a novel member of the family Pyrodictiaceae isolated from the Iheya North hydrothermal field.</title>
        <authorList>
            <person name="Miyazaki U."/>
            <person name="Sanari M."/>
            <person name="Tame A."/>
            <person name="Kitajima M."/>
            <person name="Okamoto A."/>
            <person name="Sawayama S."/>
            <person name="Miyazaki J."/>
            <person name="Takai K."/>
            <person name="Nakagawa S."/>
        </authorList>
    </citation>
    <scope>NUCLEOTIDE SEQUENCE [LARGE SCALE GENOMIC DNA]</scope>
    <source>
        <strain evidence="1 2">AV2</strain>
    </source>
</reference>
<gene>
    <name evidence="1" type="ORF">PABY_23080</name>
</gene>
<keyword evidence="2" id="KW-1185">Reference proteome</keyword>
<sequence>MVFPAGDRSHTQVEVQGGIVVEVPEGVGLEEAVRAARRVVGYARRTRLYRGLEDYLAGEGDMYYYSVDIDVESEGPLDGESGGYVAVVLGVEAEGIPGLLLPFDLAPVLGLARYIRARLEERLGRREGRV</sequence>
<protein>
    <submittedName>
        <fullName evidence="1">Uncharacterized protein</fullName>
    </submittedName>
</protein>
<dbReference type="EMBL" id="AP028907">
    <property type="protein sequence ID" value="BES82741.1"/>
    <property type="molecule type" value="Genomic_DNA"/>
</dbReference>
<dbReference type="Proteomes" id="UP001341135">
    <property type="component" value="Chromosome"/>
</dbReference>
<organism evidence="1 2">
    <name type="scientific">Pyrodictium abyssi</name>
    <dbReference type="NCBI Taxonomy" id="54256"/>
    <lineage>
        <taxon>Archaea</taxon>
        <taxon>Thermoproteota</taxon>
        <taxon>Thermoprotei</taxon>
        <taxon>Desulfurococcales</taxon>
        <taxon>Pyrodictiaceae</taxon>
        <taxon>Pyrodictium</taxon>
    </lineage>
</organism>
<proteinExistence type="predicted"/>
<accession>A0ABM8J103</accession>